<dbReference type="InterPro" id="IPR027443">
    <property type="entry name" value="IPNS-like_sf"/>
</dbReference>
<dbReference type="InterPro" id="IPR032054">
    <property type="entry name" value="Cdt1_C"/>
</dbReference>
<organism evidence="6 7">
    <name type="scientific">Magnusiomyces paraingens</name>
    <dbReference type="NCBI Taxonomy" id="2606893"/>
    <lineage>
        <taxon>Eukaryota</taxon>
        <taxon>Fungi</taxon>
        <taxon>Dikarya</taxon>
        <taxon>Ascomycota</taxon>
        <taxon>Saccharomycotina</taxon>
        <taxon>Dipodascomycetes</taxon>
        <taxon>Dipodascales</taxon>
        <taxon>Dipodascaceae</taxon>
        <taxon>Magnusiomyces</taxon>
    </lineage>
</organism>
<evidence type="ECO:0000256" key="2">
    <source>
        <dbReference type="ARBA" id="ARBA00023306"/>
    </source>
</evidence>
<proteinExistence type="inferred from homology"/>
<evidence type="ECO:0000313" key="7">
    <source>
        <dbReference type="Proteomes" id="UP000398389"/>
    </source>
</evidence>
<feature type="region of interest" description="Disordered" evidence="3">
    <location>
        <begin position="528"/>
        <end position="553"/>
    </location>
</feature>
<dbReference type="InterPro" id="IPR038090">
    <property type="entry name" value="Cdt1_C_WH_dom_sf"/>
</dbReference>
<evidence type="ECO:0000259" key="5">
    <source>
        <dbReference type="Pfam" id="PF16679"/>
    </source>
</evidence>
<reference evidence="6 7" key="1">
    <citation type="submission" date="2019-09" db="EMBL/GenBank/DDBJ databases">
        <authorList>
            <person name="Brejova B."/>
        </authorList>
    </citation>
    <scope>NUCLEOTIDE SEQUENCE [LARGE SCALE GENOMIC DNA]</scope>
</reference>
<dbReference type="EMBL" id="CABVLU010000003">
    <property type="protein sequence ID" value="VVT54289.1"/>
    <property type="molecule type" value="Genomic_DNA"/>
</dbReference>
<feature type="compositionally biased region" description="Low complexity" evidence="3">
    <location>
        <begin position="880"/>
        <end position="890"/>
    </location>
</feature>
<feature type="domain" description="Non-haem dioxygenase N-terminal" evidence="4">
    <location>
        <begin position="3"/>
        <end position="99"/>
    </location>
</feature>
<evidence type="ECO:0000313" key="6">
    <source>
        <dbReference type="EMBL" id="VVT54289.1"/>
    </source>
</evidence>
<feature type="compositionally biased region" description="Polar residues" evidence="3">
    <location>
        <begin position="528"/>
        <end position="541"/>
    </location>
</feature>
<dbReference type="InterPro" id="IPR026992">
    <property type="entry name" value="DIOX_N"/>
</dbReference>
<dbReference type="Gene3D" id="1.10.10.1420">
    <property type="entry name" value="DNA replication factor Cdt1, C-terminal WH domain"/>
    <property type="match status" value="1"/>
</dbReference>
<protein>
    <recommendedName>
        <fullName evidence="8">Non-haem dioxygenase N-terminal domain-containing protein</fullName>
    </recommendedName>
</protein>
<keyword evidence="2" id="KW-0131">Cell cycle</keyword>
<dbReference type="Proteomes" id="UP000398389">
    <property type="component" value="Unassembled WGS sequence"/>
</dbReference>
<feature type="region of interest" description="Disordered" evidence="3">
    <location>
        <begin position="867"/>
        <end position="925"/>
    </location>
</feature>
<accession>A0A5E8BUG8</accession>
<sequence length="947" mass="102626">MTPIIDLQLAFSPLTRQYLIDALREALIHEGYFIITNYEDFLDPKIVSDVTALTPKFFNLPQLTKDSMTITKSRNFRGYYNSAKPKSDPIKPSSSSLEAAFPALEHPSIVSSPKPTTSSFNKNPTLSEQIIFGMDSVATAHLLTRGEPVKEQKLVAMLRGPNQYPSSLTIPRFKQKINKFADTMNAFSYKFVSELVTEALGLTNSPFYTLFEESPLLACHKIKLTRHAPTIKKHPLIPEDHSNKQQLSAHESPVKDTYGTKDDGSLFTFITPSKDASLSIIKPSGQSVSIPQSSLPANCFIVTASEYLSVLTQGFSTSAVLKVAAPAVDEYDDIDLVSPAPITTPIHVTSFSQCISIDFVYQNFTFPSAALPRAQAAQAARLAHLGEGAIKDPAPSIFIDFGMKVFINTARLHPHTTSKWYPRFAMRSLRGGNGKDAANRNSQNSAAWAKLEDELARLRQIFASVDASIVEHSISSIVPITLPKLRESAALNSEYLVDLNALRQINTIWPEAYFLSVSMFDDKTPTIQFGSSAENSQGTSESPARSAPRSPQKRKQVFASKCRNWVDNAFPKDSDTVNEEYLEIPLAPVDPIVLGSPRKRSLDEMACVSAAVPAAAESPQAPASTKRQRIMGLVRGSPSPSKMKLSSRPFPCGSPMASRAGSSLSFNARLANTAAPGTPRALRQSSFGSPSVSSSPASPSKVLERIRAKEQAQREEDLSLAFPPIGGKDNLEGGQNLGGSSSASAEPLSPYEEYVLGKLPAVAGVVIGLRKPRSAVEVLSLADTVKKIRDSLGTGLSEQETTDSLQMLSVRVPRLVSLTTVGALTSVRVYGGMTLEDAKLAIASYGTILNSDSSTDEDEKGKKVLRSARKSMSPRKQRAEAAAASAAASEGVALTNKTQESPLMTPPQTPTRRNHARLDALETTPMSARQLLRSAARVLQKRNEVSQ</sequence>
<feature type="region of interest" description="Disordered" evidence="3">
    <location>
        <begin position="236"/>
        <end position="255"/>
    </location>
</feature>
<dbReference type="Pfam" id="PF14226">
    <property type="entry name" value="DIOX_N"/>
    <property type="match status" value="1"/>
</dbReference>
<dbReference type="RefSeq" id="XP_031854607.1">
    <property type="nucleotide sequence ID" value="XM_031998716.1"/>
</dbReference>
<gene>
    <name evidence="6" type="ORF">SAPINGB_P004001</name>
</gene>
<evidence type="ECO:0000256" key="1">
    <source>
        <dbReference type="ARBA" id="ARBA00008356"/>
    </source>
</evidence>
<dbReference type="SUPFAM" id="SSF51197">
    <property type="entry name" value="Clavaminate synthase-like"/>
    <property type="match status" value="1"/>
</dbReference>
<comment type="similarity">
    <text evidence="1">Belongs to the Cdt1 family.</text>
</comment>
<evidence type="ECO:0000259" key="4">
    <source>
        <dbReference type="Pfam" id="PF14226"/>
    </source>
</evidence>
<feature type="compositionally biased region" description="Low complexity" evidence="3">
    <location>
        <begin position="685"/>
        <end position="700"/>
    </location>
</feature>
<dbReference type="Gene3D" id="2.60.120.330">
    <property type="entry name" value="B-lactam Antibiotic, Isopenicillin N Synthase, Chain"/>
    <property type="match status" value="1"/>
</dbReference>
<feature type="compositionally biased region" description="Basic and acidic residues" evidence="3">
    <location>
        <begin position="702"/>
        <end position="717"/>
    </location>
</feature>
<dbReference type="OrthoDB" id="288590at2759"/>
<feature type="region of interest" description="Disordered" evidence="3">
    <location>
        <begin position="675"/>
        <end position="744"/>
    </location>
</feature>
<evidence type="ECO:0000256" key="3">
    <source>
        <dbReference type="SAM" id="MobiDB-lite"/>
    </source>
</evidence>
<dbReference type="AlphaFoldDB" id="A0A5E8BUG8"/>
<evidence type="ECO:0008006" key="8">
    <source>
        <dbReference type="Google" id="ProtNLM"/>
    </source>
</evidence>
<keyword evidence="7" id="KW-1185">Reference proteome</keyword>
<dbReference type="GeneID" id="43582816"/>
<feature type="compositionally biased region" description="Basic residues" evidence="3">
    <location>
        <begin position="867"/>
        <end position="876"/>
    </location>
</feature>
<name>A0A5E8BUG8_9ASCO</name>
<feature type="domain" description="DNA replication factor Cdt1 C-terminal" evidence="5">
    <location>
        <begin position="702"/>
        <end position="821"/>
    </location>
</feature>
<dbReference type="Pfam" id="PF16679">
    <property type="entry name" value="CDT1_C"/>
    <property type="match status" value="1"/>
</dbReference>